<dbReference type="Proteomes" id="UP000674270">
    <property type="component" value="Unassembled WGS sequence"/>
</dbReference>
<dbReference type="InterPro" id="IPR024459">
    <property type="entry name" value="Acb1-like_N"/>
</dbReference>
<evidence type="ECO:0000313" key="4">
    <source>
        <dbReference type="Proteomes" id="UP000674270"/>
    </source>
</evidence>
<evidence type="ECO:0000259" key="2">
    <source>
        <dbReference type="Pfam" id="PF06381"/>
    </source>
</evidence>
<feature type="region of interest" description="Disordered" evidence="1">
    <location>
        <begin position="440"/>
        <end position="480"/>
    </location>
</feature>
<reference evidence="3" key="1">
    <citation type="submission" date="2021-03" db="EMBL/GenBank/DDBJ databases">
        <authorList>
            <person name="Stanton E."/>
        </authorList>
    </citation>
    <scope>NUCLEOTIDE SEQUENCE</scope>
    <source>
        <strain evidence="3">2020EL-00113</strain>
    </source>
</reference>
<dbReference type="RefSeq" id="WP_210848408.1">
    <property type="nucleotide sequence ID" value="NZ_JAGKLY010000003.1"/>
</dbReference>
<dbReference type="AlphaFoldDB" id="A0A8I2D9E5"/>
<proteinExistence type="predicted"/>
<sequence>MTTQKEGLELLVNSVADIARGRALYASAGVSSNTKRTNLYDEFGYPTRLVFRNFYDTYERNAVAHSAVHRLLDDCWQDKPTIIDGDESKENKETTPWEAAVTKLLKKHWPRIKDADRRNMVGRYSALLIQLRDNKEWSEQADYNEIKKLKDKALVNLIPLWEPQITVAEWDNDITSETYGQPKMFNFDERPVGENELQGPANQKLIHPSRVIILCEGADDGNMFAGIPLLMAGFNKLLDIEKVSGGSAEGFLKNASRQIAVEFDASTEMDNIAQAAVTAGYKDLGEAMTDKINKLNRGTDSAAVMQAGKMNVLSVAAADPTPSWEVAVREFLTTIRIPFSEFLGTQTGVLAGDKDGAAYGKRLNGRRWGFLTQYVTEIIERLWKLGVIDPPSSGDVTLAWSDMLAPSESDKIDNMLKMADVATRTQQAFAASAISPNEIRAVGELEPLEDEGEPPESGPKGDPLVDDEESKDRVADNTKE</sequence>
<evidence type="ECO:0000256" key="1">
    <source>
        <dbReference type="SAM" id="MobiDB-lite"/>
    </source>
</evidence>
<dbReference type="EMBL" id="JAGKLY010000003">
    <property type="protein sequence ID" value="MBQ0268554.1"/>
    <property type="molecule type" value="Genomic_DNA"/>
</dbReference>
<name>A0A8I2D9E5_9GAMM</name>
<feature type="compositionally biased region" description="Basic and acidic residues" evidence="1">
    <location>
        <begin position="470"/>
        <end position="480"/>
    </location>
</feature>
<feature type="domain" description="Anti-CBASS protein Acb1-like N-terminal" evidence="2">
    <location>
        <begin position="56"/>
        <end position="422"/>
    </location>
</feature>
<accession>A0A8I2D9E5</accession>
<protein>
    <submittedName>
        <fullName evidence="3">DUF1073 domain-containing protein</fullName>
    </submittedName>
</protein>
<organism evidence="3 4">
    <name type="scientific">Providencia huaxiensis</name>
    <dbReference type="NCBI Taxonomy" id="2027290"/>
    <lineage>
        <taxon>Bacteria</taxon>
        <taxon>Pseudomonadati</taxon>
        <taxon>Pseudomonadota</taxon>
        <taxon>Gammaproteobacteria</taxon>
        <taxon>Enterobacterales</taxon>
        <taxon>Morganellaceae</taxon>
        <taxon>Providencia</taxon>
    </lineage>
</organism>
<gene>
    <name evidence="3" type="ORF">J7T18_09615</name>
</gene>
<evidence type="ECO:0000313" key="3">
    <source>
        <dbReference type="EMBL" id="MBQ0268554.1"/>
    </source>
</evidence>
<comment type="caution">
    <text evidence="3">The sequence shown here is derived from an EMBL/GenBank/DDBJ whole genome shotgun (WGS) entry which is preliminary data.</text>
</comment>
<dbReference type="Pfam" id="PF06381">
    <property type="entry name" value="Phage_portal_3"/>
    <property type="match status" value="1"/>
</dbReference>